<dbReference type="AlphaFoldDB" id="A0A3B1DGA4"/>
<dbReference type="InterPro" id="IPR003256">
    <property type="entry name" value="Ribosomal_uL24"/>
</dbReference>
<dbReference type="InterPro" id="IPR008991">
    <property type="entry name" value="Translation_prot_SH3-like_sf"/>
</dbReference>
<evidence type="ECO:0000313" key="5">
    <source>
        <dbReference type="EMBL" id="VAX41379.1"/>
    </source>
</evidence>
<evidence type="ECO:0000256" key="2">
    <source>
        <dbReference type="ARBA" id="ARBA00022980"/>
    </source>
</evidence>
<accession>A0A3B1DGA4</accession>
<organism evidence="5">
    <name type="scientific">hydrothermal vent metagenome</name>
    <dbReference type="NCBI Taxonomy" id="652676"/>
    <lineage>
        <taxon>unclassified sequences</taxon>
        <taxon>metagenomes</taxon>
        <taxon>ecological metagenomes</taxon>
    </lineage>
</organism>
<keyword evidence="3" id="KW-0687">Ribonucleoprotein</keyword>
<dbReference type="SUPFAM" id="SSF50104">
    <property type="entry name" value="Translation proteins SH3-like domain"/>
    <property type="match status" value="1"/>
</dbReference>
<dbReference type="InterPro" id="IPR014722">
    <property type="entry name" value="Rib_uL2_dom2"/>
</dbReference>
<evidence type="ECO:0000256" key="3">
    <source>
        <dbReference type="ARBA" id="ARBA00023274"/>
    </source>
</evidence>
<dbReference type="CDD" id="cd06089">
    <property type="entry name" value="KOW_RPL26"/>
    <property type="match status" value="1"/>
</dbReference>
<dbReference type="GO" id="GO:0003735">
    <property type="term" value="F:structural constituent of ribosome"/>
    <property type="evidence" value="ECO:0007669"/>
    <property type="project" value="InterPro"/>
</dbReference>
<name>A0A3B1DGA4_9ZZZZ</name>
<dbReference type="Pfam" id="PF17136">
    <property type="entry name" value="ribosomal_L24"/>
    <property type="match status" value="1"/>
</dbReference>
<keyword evidence="2 5" id="KW-0689">Ribosomal protein</keyword>
<dbReference type="GO" id="GO:0003723">
    <property type="term" value="F:RNA binding"/>
    <property type="evidence" value="ECO:0007669"/>
    <property type="project" value="InterPro"/>
</dbReference>
<evidence type="ECO:0000256" key="1">
    <source>
        <dbReference type="ARBA" id="ARBA00010618"/>
    </source>
</evidence>
<dbReference type="EMBL" id="UOGL01000536">
    <property type="protein sequence ID" value="VAX41379.1"/>
    <property type="molecule type" value="Genomic_DNA"/>
</dbReference>
<gene>
    <name evidence="5" type="ORF">MNBD_PLANCTO02-2524</name>
</gene>
<dbReference type="PANTHER" id="PTHR12903">
    <property type="entry name" value="MITOCHONDRIAL RIBOSOMAL PROTEIN L24"/>
    <property type="match status" value="1"/>
</dbReference>
<dbReference type="NCBIfam" id="TIGR01079">
    <property type="entry name" value="rplX_bact"/>
    <property type="match status" value="1"/>
</dbReference>
<dbReference type="GO" id="GO:1990904">
    <property type="term" value="C:ribonucleoprotein complex"/>
    <property type="evidence" value="ECO:0007669"/>
    <property type="project" value="UniProtKB-KW"/>
</dbReference>
<dbReference type="InterPro" id="IPR057264">
    <property type="entry name" value="Ribosomal_uL24_C"/>
</dbReference>
<dbReference type="Gene3D" id="2.30.30.30">
    <property type="match status" value="1"/>
</dbReference>
<dbReference type="HAMAP" id="MF_01326_B">
    <property type="entry name" value="Ribosomal_uL24_B"/>
    <property type="match status" value="1"/>
</dbReference>
<comment type="similarity">
    <text evidence="1">Belongs to the universal ribosomal protein uL24 family.</text>
</comment>
<evidence type="ECO:0000259" key="4">
    <source>
        <dbReference type="Pfam" id="PF17136"/>
    </source>
</evidence>
<dbReference type="InterPro" id="IPR041988">
    <property type="entry name" value="Ribosomal_uL24_KOW"/>
</dbReference>
<protein>
    <submittedName>
        <fullName evidence="5">LSU ribosomal protein L24p (L26e)</fullName>
    </submittedName>
</protein>
<reference evidence="5" key="1">
    <citation type="submission" date="2018-06" db="EMBL/GenBank/DDBJ databases">
        <authorList>
            <person name="Zhirakovskaya E."/>
        </authorList>
    </citation>
    <scope>NUCLEOTIDE SEQUENCE</scope>
</reference>
<dbReference type="GO" id="GO:0005840">
    <property type="term" value="C:ribosome"/>
    <property type="evidence" value="ECO:0007669"/>
    <property type="project" value="UniProtKB-KW"/>
</dbReference>
<dbReference type="GO" id="GO:0006412">
    <property type="term" value="P:translation"/>
    <property type="evidence" value="ECO:0007669"/>
    <property type="project" value="InterPro"/>
</dbReference>
<sequence length="117" mass="13005">MKIRRGDSVVVVTGNDSGSTPHRVVQVIDGGNKLMVEGINRVLKHVRRGHPKSPQGGRLQLELPIHSSNVQFYCSTCDKGTRLGYQYAADGSKQRFCRKCKTVVDTISPPRLRYAKP</sequence>
<proteinExistence type="inferred from homology"/>
<feature type="domain" description="Large ribosomal subunit protein uL24 C-terminal" evidence="4">
    <location>
        <begin position="39"/>
        <end position="103"/>
    </location>
</feature>